<dbReference type="EMBL" id="JABMIG020000003">
    <property type="protein sequence ID" value="KAL3805408.1"/>
    <property type="molecule type" value="Genomic_DNA"/>
</dbReference>
<dbReference type="InterPro" id="IPR036869">
    <property type="entry name" value="J_dom_sf"/>
</dbReference>
<dbReference type="Proteomes" id="UP001516023">
    <property type="component" value="Unassembled WGS sequence"/>
</dbReference>
<evidence type="ECO:0000256" key="10">
    <source>
        <dbReference type="ARBA" id="ARBA00041070"/>
    </source>
</evidence>
<evidence type="ECO:0000256" key="9">
    <source>
        <dbReference type="ARBA" id="ARBA00036267"/>
    </source>
</evidence>
<dbReference type="GO" id="GO:0005634">
    <property type="term" value="C:nucleus"/>
    <property type="evidence" value="ECO:0007669"/>
    <property type="project" value="UniProtKB-SubCell"/>
</dbReference>
<evidence type="ECO:0000256" key="5">
    <source>
        <dbReference type="ARBA" id="ARBA00022723"/>
    </source>
</evidence>
<dbReference type="Pfam" id="PF00226">
    <property type="entry name" value="DnaJ"/>
    <property type="match status" value="1"/>
</dbReference>
<dbReference type="SUPFAM" id="SSF144217">
    <property type="entry name" value="CSL zinc finger"/>
    <property type="match status" value="1"/>
</dbReference>
<dbReference type="PROSITE" id="PS51074">
    <property type="entry name" value="DPH_MB"/>
    <property type="match status" value="1"/>
</dbReference>
<evidence type="ECO:0000313" key="15">
    <source>
        <dbReference type="EMBL" id="KAL3805408.1"/>
    </source>
</evidence>
<comment type="pathway">
    <text evidence="3">Protein modification; peptidyl-diphthamide biosynthesis.</text>
</comment>
<evidence type="ECO:0000259" key="13">
    <source>
        <dbReference type="PROSITE" id="PS50076"/>
    </source>
</evidence>
<feature type="domain" description="DPH-type MB" evidence="14">
    <location>
        <begin position="181"/>
        <end position="259"/>
    </location>
</feature>
<dbReference type="AlphaFoldDB" id="A0ABD3QZ08"/>
<protein>
    <recommendedName>
        <fullName evidence="10">Diphthamide biosynthesis protein 3</fullName>
    </recommendedName>
</protein>
<dbReference type="InterPro" id="IPR044248">
    <property type="entry name" value="DPH3/4-like"/>
</dbReference>
<dbReference type="Gene3D" id="1.10.287.110">
    <property type="entry name" value="DnaJ domain"/>
    <property type="match status" value="2"/>
</dbReference>
<dbReference type="InterPro" id="IPR007872">
    <property type="entry name" value="DPH_MB_dom"/>
</dbReference>
<accession>A0ABD3QZ08</accession>
<evidence type="ECO:0000313" key="16">
    <source>
        <dbReference type="Proteomes" id="UP001516023"/>
    </source>
</evidence>
<dbReference type="SUPFAM" id="SSF46565">
    <property type="entry name" value="Chaperone J-domain"/>
    <property type="match status" value="2"/>
</dbReference>
<comment type="similarity">
    <text evidence="4">Belongs to the DPH4 family.</text>
</comment>
<name>A0ABD3QZ08_9STRA</name>
<evidence type="ECO:0000256" key="6">
    <source>
        <dbReference type="ARBA" id="ARBA00023004"/>
    </source>
</evidence>
<dbReference type="PROSITE" id="PS50076">
    <property type="entry name" value="DNAJ_2"/>
    <property type="match status" value="1"/>
</dbReference>
<dbReference type="InterPro" id="IPR001623">
    <property type="entry name" value="DnaJ_domain"/>
</dbReference>
<dbReference type="Gene3D" id="3.10.660.10">
    <property type="entry name" value="DPH Zinc finger"/>
    <property type="match status" value="1"/>
</dbReference>
<dbReference type="Pfam" id="PF05207">
    <property type="entry name" value="Zn_ribbon_CSL"/>
    <property type="match status" value="1"/>
</dbReference>
<evidence type="ECO:0000256" key="11">
    <source>
        <dbReference type="ARBA" id="ARBA00048125"/>
    </source>
</evidence>
<evidence type="ECO:0000259" key="14">
    <source>
        <dbReference type="PROSITE" id="PS51074"/>
    </source>
</evidence>
<keyword evidence="16" id="KW-1185">Reference proteome</keyword>
<evidence type="ECO:0000256" key="12">
    <source>
        <dbReference type="SAM" id="MobiDB-lite"/>
    </source>
</evidence>
<keyword evidence="5" id="KW-0479">Metal-binding</keyword>
<sequence>MTSPPLRTHTANHHPPSHYEILQISPTATDEEIKQAYRSLVVRIHPDKNVTTPYHDEATCRRGGKVEHACSLADIDDDDPIHIQGHDGDVENLSTENEGHCSLELETNEQWSASEEEHLKSPLCTDSVPRQQQQQQQSNDNSTKFHQIQSAYNTLRDSKKRAAYDESLKRQKEREVWVNNAATEVNLSEMESDLCCIVDSENNDSDAESEGMLQTVYFYHCRCGDIFEIVREELMEELRRGRAIWHCESCSLAIRVCVDIDIT</sequence>
<dbReference type="PROSITE" id="PS00636">
    <property type="entry name" value="DNAJ_1"/>
    <property type="match status" value="1"/>
</dbReference>
<evidence type="ECO:0000256" key="2">
    <source>
        <dbReference type="ARBA" id="ARBA00004496"/>
    </source>
</evidence>
<comment type="similarity">
    <text evidence="8">Belongs to the DPH3 family.</text>
</comment>
<keyword evidence="6" id="KW-0408">Iron</keyword>
<dbReference type="CDD" id="cd06257">
    <property type="entry name" value="DnaJ"/>
    <property type="match status" value="1"/>
</dbReference>
<gene>
    <name evidence="15" type="ORF">HJC23_009115</name>
</gene>
<evidence type="ECO:0000256" key="7">
    <source>
        <dbReference type="ARBA" id="ARBA00023242"/>
    </source>
</evidence>
<feature type="region of interest" description="Disordered" evidence="12">
    <location>
        <begin position="126"/>
        <end position="145"/>
    </location>
</feature>
<feature type="domain" description="J" evidence="13">
    <location>
        <begin position="17"/>
        <end position="168"/>
    </location>
</feature>
<proteinExistence type="inferred from homology"/>
<comment type="caution">
    <text evidence="15">The sequence shown here is derived from an EMBL/GenBank/DDBJ whole genome shotgun (WGS) entry which is preliminary data.</text>
</comment>
<evidence type="ECO:0000256" key="8">
    <source>
        <dbReference type="ARBA" id="ARBA00024032"/>
    </source>
</evidence>
<organism evidence="15 16">
    <name type="scientific">Cyclotella cryptica</name>
    <dbReference type="NCBI Taxonomy" id="29204"/>
    <lineage>
        <taxon>Eukaryota</taxon>
        <taxon>Sar</taxon>
        <taxon>Stramenopiles</taxon>
        <taxon>Ochrophyta</taxon>
        <taxon>Bacillariophyta</taxon>
        <taxon>Coscinodiscophyceae</taxon>
        <taxon>Thalassiosirophycidae</taxon>
        <taxon>Stephanodiscales</taxon>
        <taxon>Stephanodiscaceae</taxon>
        <taxon>Cyclotella</taxon>
    </lineage>
</organism>
<dbReference type="SMART" id="SM00271">
    <property type="entry name" value="DnaJ"/>
    <property type="match status" value="1"/>
</dbReference>
<dbReference type="PANTHER" id="PTHR21454">
    <property type="entry name" value="DPH3 HOMOLOG-RELATED"/>
    <property type="match status" value="1"/>
</dbReference>
<dbReference type="PANTHER" id="PTHR21454:SF31">
    <property type="entry name" value="DIPHTHAMIDE BIOSYNTHESIS PROTEIN 3"/>
    <property type="match status" value="1"/>
</dbReference>
<dbReference type="InterPro" id="IPR036671">
    <property type="entry name" value="DPH_MB_sf"/>
</dbReference>
<evidence type="ECO:0000256" key="3">
    <source>
        <dbReference type="ARBA" id="ARBA00005156"/>
    </source>
</evidence>
<comment type="catalytic activity">
    <reaction evidence="9">
        <text>[3Fe-4S](1+)-[protein] + Fe(2+)-[Dph3] = [3Fe-4S](0)-[protein] + Fe(3+)-[Dph3]</text>
        <dbReference type="Rhea" id="RHEA:71235"/>
        <dbReference type="Rhea" id="RHEA-COMP:17996"/>
        <dbReference type="Rhea" id="RHEA-COMP:17997"/>
        <dbReference type="Rhea" id="RHEA-COMP:18002"/>
        <dbReference type="Rhea" id="RHEA-COMP:18003"/>
        <dbReference type="ChEBI" id="CHEBI:29033"/>
        <dbReference type="ChEBI" id="CHEBI:29034"/>
        <dbReference type="ChEBI" id="CHEBI:33751"/>
        <dbReference type="ChEBI" id="CHEBI:47402"/>
        <dbReference type="ChEBI" id="CHEBI:83228"/>
    </reaction>
</comment>
<dbReference type="PRINTS" id="PR00625">
    <property type="entry name" value="JDOMAIN"/>
</dbReference>
<evidence type="ECO:0000256" key="4">
    <source>
        <dbReference type="ARBA" id="ARBA00006169"/>
    </source>
</evidence>
<dbReference type="GO" id="GO:0005737">
    <property type="term" value="C:cytoplasm"/>
    <property type="evidence" value="ECO:0007669"/>
    <property type="project" value="UniProtKB-SubCell"/>
</dbReference>
<reference evidence="15 16" key="1">
    <citation type="journal article" date="2020" name="G3 (Bethesda)">
        <title>Improved Reference Genome for Cyclotella cryptica CCMP332, a Model for Cell Wall Morphogenesis, Salinity Adaptation, and Lipid Production in Diatoms (Bacillariophyta).</title>
        <authorList>
            <person name="Roberts W.R."/>
            <person name="Downey K.M."/>
            <person name="Ruck E.C."/>
            <person name="Traller J.C."/>
            <person name="Alverson A.J."/>
        </authorList>
    </citation>
    <scope>NUCLEOTIDE SEQUENCE [LARGE SCALE GENOMIC DNA]</scope>
    <source>
        <strain evidence="15 16">CCMP332</strain>
    </source>
</reference>
<keyword evidence="7" id="KW-0539">Nucleus</keyword>
<comment type="catalytic activity">
    <reaction evidence="11">
        <text>2 [3Fe-4S](0)-[protein] + 2 Fe(2+)-[Dph3] + NADH = 2 [4Fe-4S](1+)-[protein] + 2 [Dph3] + NAD(+) + H(+)</text>
        <dbReference type="Rhea" id="RHEA:71239"/>
        <dbReference type="Rhea" id="RHEA-COMP:17997"/>
        <dbReference type="Rhea" id="RHEA-COMP:17998"/>
        <dbReference type="Rhea" id="RHEA-COMP:18001"/>
        <dbReference type="Rhea" id="RHEA-COMP:18002"/>
        <dbReference type="ChEBI" id="CHEBI:15378"/>
        <dbReference type="ChEBI" id="CHEBI:29033"/>
        <dbReference type="ChEBI" id="CHEBI:33723"/>
        <dbReference type="ChEBI" id="CHEBI:47402"/>
        <dbReference type="ChEBI" id="CHEBI:57540"/>
        <dbReference type="ChEBI" id="CHEBI:57945"/>
        <dbReference type="ChEBI" id="CHEBI:83228"/>
    </reaction>
</comment>
<dbReference type="GO" id="GO:0046872">
    <property type="term" value="F:metal ion binding"/>
    <property type="evidence" value="ECO:0007669"/>
    <property type="project" value="UniProtKB-KW"/>
</dbReference>
<comment type="subcellular location">
    <subcellularLocation>
        <location evidence="2">Cytoplasm</location>
    </subcellularLocation>
    <subcellularLocation>
        <location evidence="1">Nucleus</location>
    </subcellularLocation>
</comment>
<dbReference type="InterPro" id="IPR018253">
    <property type="entry name" value="DnaJ_domain_CS"/>
</dbReference>
<evidence type="ECO:0000256" key="1">
    <source>
        <dbReference type="ARBA" id="ARBA00004123"/>
    </source>
</evidence>